<gene>
    <name evidence="2" type="ORF">ACD_49C00075G0001</name>
</gene>
<protein>
    <recommendedName>
        <fullName evidence="1">RNHCP domain-containing protein</fullName>
    </recommendedName>
</protein>
<dbReference type="InterPro" id="IPR024439">
    <property type="entry name" value="RNHCP"/>
</dbReference>
<organism evidence="2">
    <name type="scientific">uncultured bacterium</name>
    <name type="common">gcode 4</name>
    <dbReference type="NCBI Taxonomy" id="1234023"/>
    <lineage>
        <taxon>Bacteria</taxon>
        <taxon>environmental samples</taxon>
    </lineage>
</organism>
<comment type="caution">
    <text evidence="2">The sequence shown here is derived from an EMBL/GenBank/DDBJ whole genome shotgun (WGS) entry which is preliminary data.</text>
</comment>
<dbReference type="Pfam" id="PF12647">
    <property type="entry name" value="RNHCP"/>
    <property type="match status" value="1"/>
</dbReference>
<evidence type="ECO:0000313" key="2">
    <source>
        <dbReference type="EMBL" id="EKD65914.1"/>
    </source>
</evidence>
<reference evidence="2" key="1">
    <citation type="journal article" date="2012" name="Science">
        <title>Fermentation, hydrogen, and sulfur metabolism in multiple uncultivated bacterial phyla.</title>
        <authorList>
            <person name="Wrighton K.C."/>
            <person name="Thomas B.C."/>
            <person name="Sharon I."/>
            <person name="Miller C.S."/>
            <person name="Castelle C.J."/>
            <person name="VerBerkmoes N.C."/>
            <person name="Wilkins M.J."/>
            <person name="Hettich R.L."/>
            <person name="Lipton M.S."/>
            <person name="Williams K.H."/>
            <person name="Long P.E."/>
            <person name="Banfield J.F."/>
        </authorList>
    </citation>
    <scope>NUCLEOTIDE SEQUENCE [LARGE SCALE GENOMIC DNA]</scope>
</reference>
<name>K2BUI0_9BACT</name>
<proteinExistence type="predicted"/>
<dbReference type="AlphaFoldDB" id="K2BUI0"/>
<accession>K2BUI0</accession>
<sequence>MWFIMRNEDFECGNCWKKVSHLLKSARNHCPFCLYSKHLDEVFPGDRQSNCAWLMAPIWIDYKKNKDYMIRHKCQKCGKEILNKVADDDNFLDFVKKMNKLMN</sequence>
<dbReference type="EMBL" id="AMFJ01021661">
    <property type="protein sequence ID" value="EKD65914.1"/>
    <property type="molecule type" value="Genomic_DNA"/>
</dbReference>
<feature type="domain" description="RNHCP" evidence="1">
    <location>
        <begin position="7"/>
        <end position="91"/>
    </location>
</feature>
<evidence type="ECO:0000259" key="1">
    <source>
        <dbReference type="Pfam" id="PF12647"/>
    </source>
</evidence>